<dbReference type="Proteomes" id="UP000650582">
    <property type="component" value="Unassembled WGS sequence"/>
</dbReference>
<reference evidence="3" key="1">
    <citation type="submission" date="2020-09" db="EMBL/GenBank/DDBJ databases">
        <title>Comparative genome analyses of four rice-infecting Rhizoctonia solani isolates reveal extensive enrichment of homogalacturonan modification genes.</title>
        <authorList>
            <person name="Lee D.-Y."/>
            <person name="Jeon J."/>
            <person name="Kim K.-T."/>
            <person name="Cheong K."/>
            <person name="Song H."/>
            <person name="Choi G."/>
            <person name="Ko J."/>
            <person name="Opiyo S.O."/>
            <person name="Zuo S."/>
            <person name="Madhav S."/>
            <person name="Lee Y.-H."/>
            <person name="Wang G.-L."/>
        </authorList>
    </citation>
    <scope>NUCLEOTIDE SEQUENCE</scope>
    <source>
        <strain evidence="3">AG1-IA YN-7</strain>
    </source>
</reference>
<organism evidence="3 4">
    <name type="scientific">Rhizoctonia solani</name>
    <dbReference type="NCBI Taxonomy" id="456999"/>
    <lineage>
        <taxon>Eukaryota</taxon>
        <taxon>Fungi</taxon>
        <taxon>Dikarya</taxon>
        <taxon>Basidiomycota</taxon>
        <taxon>Agaricomycotina</taxon>
        <taxon>Agaricomycetes</taxon>
        <taxon>Cantharellales</taxon>
        <taxon>Ceratobasidiaceae</taxon>
        <taxon>Rhizoctonia</taxon>
    </lineage>
</organism>
<dbReference type="AlphaFoldDB" id="A0A8H7H9T7"/>
<feature type="compositionally biased region" description="Polar residues" evidence="1">
    <location>
        <begin position="175"/>
        <end position="202"/>
    </location>
</feature>
<proteinExistence type="predicted"/>
<gene>
    <name evidence="3" type="ORF">RHS04_04784</name>
</gene>
<evidence type="ECO:0000256" key="2">
    <source>
        <dbReference type="SAM" id="SignalP"/>
    </source>
</evidence>
<evidence type="ECO:0000313" key="3">
    <source>
        <dbReference type="EMBL" id="KAF8680319.1"/>
    </source>
</evidence>
<protein>
    <submittedName>
        <fullName evidence="3">Uncharacterized protein</fullName>
    </submittedName>
</protein>
<dbReference type="EMBL" id="JACYCC010000037">
    <property type="protein sequence ID" value="KAF8680319.1"/>
    <property type="molecule type" value="Genomic_DNA"/>
</dbReference>
<evidence type="ECO:0000256" key="1">
    <source>
        <dbReference type="SAM" id="MobiDB-lite"/>
    </source>
</evidence>
<feature type="region of interest" description="Disordered" evidence="1">
    <location>
        <begin position="175"/>
        <end position="246"/>
    </location>
</feature>
<feature type="signal peptide" evidence="2">
    <location>
        <begin position="1"/>
        <end position="23"/>
    </location>
</feature>
<feature type="chain" id="PRO_5034031792" evidence="2">
    <location>
        <begin position="24"/>
        <end position="246"/>
    </location>
</feature>
<sequence>MISAKLVGLLTLLSVGSRMAVLGLEEERRWKDLGSAYFEELETGDEQEVKEKVSPHHRRKFTYQHFLKINLSSCVAVPVVVTITLTEAPSHVPTISSYINTPTPACSRRMNSSSDMTGVIRDSRLFASGIPRHLNPLLGGTHIPACQDPIILPTVTDKHYIRPTASGRHKIIRPTSDSQVITEGSPTLLSTPVSYPSSQATSPIREPARPHSHIPANLLTSPPAIPQGGQEELPLSPPENNFVRED</sequence>
<comment type="caution">
    <text evidence="3">The sequence shown here is derived from an EMBL/GenBank/DDBJ whole genome shotgun (WGS) entry which is preliminary data.</text>
</comment>
<keyword evidence="2" id="KW-0732">Signal</keyword>
<name>A0A8H7H9T7_9AGAM</name>
<evidence type="ECO:0000313" key="4">
    <source>
        <dbReference type="Proteomes" id="UP000650582"/>
    </source>
</evidence>
<accession>A0A8H7H9T7</accession>